<evidence type="ECO:0000313" key="5">
    <source>
        <dbReference type="Proteomes" id="UP000241193"/>
    </source>
</evidence>
<evidence type="ECO:0000313" key="4">
    <source>
        <dbReference type="EMBL" id="PTD97630.1"/>
    </source>
</evidence>
<gene>
    <name evidence="4" type="primary">maiA</name>
    <name evidence="4" type="ORF">C8261_02840</name>
</gene>
<dbReference type="GO" id="GO:0004364">
    <property type="term" value="F:glutathione transferase activity"/>
    <property type="evidence" value="ECO:0007669"/>
    <property type="project" value="TreeGrafter"/>
</dbReference>
<dbReference type="InterPro" id="IPR034333">
    <property type="entry name" value="GST_Zeta_N"/>
</dbReference>
<dbReference type="InterPro" id="IPR040079">
    <property type="entry name" value="Glutathione_S-Trfase"/>
</dbReference>
<feature type="domain" description="GST C-terminal" evidence="3">
    <location>
        <begin position="87"/>
        <end position="214"/>
    </location>
</feature>
<reference evidence="4 5" key="2">
    <citation type="submission" date="2018-04" db="EMBL/GenBank/DDBJ databases">
        <title>Thauera lacus sp. nov., isolated from an saline lake in Inner Mongolia, China.</title>
        <authorList>
            <person name="Liang Q.-Y."/>
        </authorList>
    </citation>
    <scope>NUCLEOTIDE SEQUENCE [LARGE SCALE GENOMIC DNA]</scope>
    <source>
        <strain evidence="4 5">D20</strain>
    </source>
</reference>
<keyword evidence="4" id="KW-0413">Isomerase</keyword>
<dbReference type="Proteomes" id="UP000241193">
    <property type="component" value="Unassembled WGS sequence"/>
</dbReference>
<proteinExistence type="inferred from homology"/>
<dbReference type="PROSITE" id="PS50405">
    <property type="entry name" value="GST_CTER"/>
    <property type="match status" value="1"/>
</dbReference>
<keyword evidence="5" id="KW-1185">Reference proteome</keyword>
<dbReference type="PANTHER" id="PTHR42673">
    <property type="entry name" value="MALEYLACETOACETATE ISOMERASE"/>
    <property type="match status" value="1"/>
</dbReference>
<dbReference type="SUPFAM" id="SSF52833">
    <property type="entry name" value="Thioredoxin-like"/>
    <property type="match status" value="1"/>
</dbReference>
<dbReference type="InterPro" id="IPR034330">
    <property type="entry name" value="GST_Zeta_C"/>
</dbReference>
<dbReference type="GO" id="GO:0006749">
    <property type="term" value="P:glutathione metabolic process"/>
    <property type="evidence" value="ECO:0007669"/>
    <property type="project" value="TreeGrafter"/>
</dbReference>
<dbReference type="SUPFAM" id="SSF47616">
    <property type="entry name" value="GST C-terminal domain-like"/>
    <property type="match status" value="1"/>
</dbReference>
<dbReference type="GO" id="GO:0016034">
    <property type="term" value="F:maleylacetoacetate isomerase activity"/>
    <property type="evidence" value="ECO:0007669"/>
    <property type="project" value="TreeGrafter"/>
</dbReference>
<dbReference type="Pfam" id="PF13410">
    <property type="entry name" value="GST_C_2"/>
    <property type="match status" value="1"/>
</dbReference>
<comment type="caution">
    <text evidence="4">The sequence shown here is derived from an EMBL/GenBank/DDBJ whole genome shotgun (WGS) entry which is preliminary data.</text>
</comment>
<dbReference type="OrthoDB" id="509852at2"/>
<dbReference type="GO" id="GO:0005737">
    <property type="term" value="C:cytoplasm"/>
    <property type="evidence" value="ECO:0007669"/>
    <property type="project" value="InterPro"/>
</dbReference>
<accession>A0A2T4IIN9</accession>
<dbReference type="GO" id="GO:0006559">
    <property type="term" value="P:L-phenylalanine catabolic process"/>
    <property type="evidence" value="ECO:0007669"/>
    <property type="project" value="TreeGrafter"/>
</dbReference>
<feature type="domain" description="GST N-terminal" evidence="2">
    <location>
        <begin position="1"/>
        <end position="82"/>
    </location>
</feature>
<dbReference type="NCBIfam" id="TIGR01262">
    <property type="entry name" value="maiA"/>
    <property type="match status" value="1"/>
</dbReference>
<dbReference type="Gene3D" id="3.40.30.10">
    <property type="entry name" value="Glutaredoxin"/>
    <property type="match status" value="1"/>
</dbReference>
<dbReference type="InterPro" id="IPR036249">
    <property type="entry name" value="Thioredoxin-like_sf"/>
</dbReference>
<dbReference type="InterPro" id="IPR036282">
    <property type="entry name" value="Glutathione-S-Trfase_C_sf"/>
</dbReference>
<reference evidence="4 5" key="1">
    <citation type="submission" date="2018-03" db="EMBL/GenBank/DDBJ databases">
        <authorList>
            <person name="Keele B.F."/>
        </authorList>
    </citation>
    <scope>NUCLEOTIDE SEQUENCE [LARGE SCALE GENOMIC DNA]</scope>
    <source>
        <strain evidence="4 5">D20</strain>
    </source>
</reference>
<evidence type="ECO:0000259" key="2">
    <source>
        <dbReference type="PROSITE" id="PS50404"/>
    </source>
</evidence>
<dbReference type="CDD" id="cd03042">
    <property type="entry name" value="GST_N_Zeta"/>
    <property type="match status" value="1"/>
</dbReference>
<protein>
    <submittedName>
        <fullName evidence="4">Maleylacetoacetate isomerase</fullName>
    </submittedName>
</protein>
<dbReference type="Gene3D" id="1.20.1050.10">
    <property type="match status" value="1"/>
</dbReference>
<comment type="similarity">
    <text evidence="1">Belongs to the GST superfamily. Zeta family.</text>
</comment>
<dbReference type="RefSeq" id="WP_107492150.1">
    <property type="nucleotide sequence ID" value="NZ_PZKC01000002.1"/>
</dbReference>
<dbReference type="InterPro" id="IPR004045">
    <property type="entry name" value="Glutathione_S-Trfase_N"/>
</dbReference>
<dbReference type="FunFam" id="1.20.1050.10:FF:000017">
    <property type="entry name" value="Maleylacetoacetate isomerase"/>
    <property type="match status" value="1"/>
</dbReference>
<name>A0A2T4IIN9_9RHOO</name>
<dbReference type="SFLD" id="SFLDS00019">
    <property type="entry name" value="Glutathione_Transferase_(cytos"/>
    <property type="match status" value="1"/>
</dbReference>
<dbReference type="PROSITE" id="PS50404">
    <property type="entry name" value="GST_NTER"/>
    <property type="match status" value="1"/>
</dbReference>
<evidence type="ECO:0000256" key="1">
    <source>
        <dbReference type="ARBA" id="ARBA00010007"/>
    </source>
</evidence>
<dbReference type="InterPro" id="IPR005955">
    <property type="entry name" value="GST_Zeta"/>
</dbReference>
<dbReference type="FunFam" id="3.40.30.10:FF:000293">
    <property type="entry name" value="Maleylacetoacetate isomerase MaiA"/>
    <property type="match status" value="1"/>
</dbReference>
<dbReference type="CDD" id="cd03191">
    <property type="entry name" value="GST_C_Zeta"/>
    <property type="match status" value="1"/>
</dbReference>
<evidence type="ECO:0000259" key="3">
    <source>
        <dbReference type="PROSITE" id="PS50405"/>
    </source>
</evidence>
<dbReference type="SFLD" id="SFLDG00358">
    <property type="entry name" value="Main_(cytGST)"/>
    <property type="match status" value="1"/>
</dbReference>
<sequence length="214" mass="23514">MKLYTYFRSSAAYRVRIALNLKGLPYEAVPVHLLRNGGEQRQADYLALNPAGLVPALEDGGAVLTQSLAIIEYLDETHPQPPLLPGDALGRARIRALAQAIACDIHPINNLRVLQYLSRELGASEEQKTAWYRHWVEEGLAAVEAMLAQAPRSGRFCFGDTPTLADICLVPQVFNAQRFKCNTAHIPTVLRIAEACEALEAFRLAAPANQPDAE</sequence>
<organism evidence="4 5">
    <name type="scientific">Pseudothauera lacus</name>
    <dbReference type="NCBI Taxonomy" id="2136175"/>
    <lineage>
        <taxon>Bacteria</taxon>
        <taxon>Pseudomonadati</taxon>
        <taxon>Pseudomonadota</taxon>
        <taxon>Betaproteobacteria</taxon>
        <taxon>Rhodocyclales</taxon>
        <taxon>Zoogloeaceae</taxon>
        <taxon>Pseudothauera</taxon>
    </lineage>
</organism>
<dbReference type="PANTHER" id="PTHR42673:SF21">
    <property type="entry name" value="GLUTATHIONE S-TRANSFERASE YFCF"/>
    <property type="match status" value="1"/>
</dbReference>
<dbReference type="EMBL" id="PZKC01000002">
    <property type="protein sequence ID" value="PTD97630.1"/>
    <property type="molecule type" value="Genomic_DNA"/>
</dbReference>
<dbReference type="InterPro" id="IPR010987">
    <property type="entry name" value="Glutathione-S-Trfase_C-like"/>
</dbReference>
<dbReference type="AlphaFoldDB" id="A0A2T4IIN9"/>
<dbReference type="Pfam" id="PF13417">
    <property type="entry name" value="GST_N_3"/>
    <property type="match status" value="1"/>
</dbReference>